<dbReference type="SUPFAM" id="SSF53448">
    <property type="entry name" value="Nucleotide-diphospho-sugar transferases"/>
    <property type="match status" value="1"/>
</dbReference>
<keyword evidence="4" id="KW-1185">Reference proteome</keyword>
<sequence>MIHGISAVIITRDAGPTLEQTLTALTPFDEVVVYDNGSTDDTREIASRFSNVRFHEGDFLGFGPTKRHAVSLAANDWILSLDADERPDDRLLQALRRWDTDPEANAAARIRRENLLLGHPVRHSGWGNDWLVRLFNRRYCNFNDAMVHESVALSGDTQCSRMEGKLIHLAVTDLSQFLEKVNRYSSLRAESSERTKHPAVIVAKALFAFVRTYGLRLGFLDGWRGLVIAFSNANGVFWKYMKAYAADHEKSQRP</sequence>
<evidence type="ECO:0000259" key="2">
    <source>
        <dbReference type="Pfam" id="PF00535"/>
    </source>
</evidence>
<dbReference type="PANTHER" id="PTHR43630:SF2">
    <property type="entry name" value="GLYCOSYLTRANSFERASE"/>
    <property type="match status" value="1"/>
</dbReference>
<dbReference type="EMBL" id="CP021435">
    <property type="protein sequence ID" value="ATJ80998.1"/>
    <property type="molecule type" value="Genomic_DNA"/>
</dbReference>
<evidence type="ECO:0000313" key="3">
    <source>
        <dbReference type="EMBL" id="ATJ80998.1"/>
    </source>
</evidence>
<organism evidence="3 4">
    <name type="scientific">Halomonas beimenensis</name>
    <dbReference type="NCBI Taxonomy" id="475662"/>
    <lineage>
        <taxon>Bacteria</taxon>
        <taxon>Pseudomonadati</taxon>
        <taxon>Pseudomonadota</taxon>
        <taxon>Gammaproteobacteria</taxon>
        <taxon>Oceanospirillales</taxon>
        <taxon>Halomonadaceae</taxon>
        <taxon>Halomonas</taxon>
    </lineage>
</organism>
<evidence type="ECO:0000256" key="1">
    <source>
        <dbReference type="ARBA" id="ARBA00038494"/>
    </source>
</evidence>
<feature type="domain" description="Glycosyltransferase 2-like" evidence="2">
    <location>
        <begin position="6"/>
        <end position="140"/>
    </location>
</feature>
<dbReference type="Gene3D" id="3.90.550.10">
    <property type="entry name" value="Spore Coat Polysaccharide Biosynthesis Protein SpsA, Chain A"/>
    <property type="match status" value="1"/>
</dbReference>
<dbReference type="PANTHER" id="PTHR43630">
    <property type="entry name" value="POLY-BETA-1,6-N-ACETYL-D-GLUCOSAMINE SYNTHASE"/>
    <property type="match status" value="1"/>
</dbReference>
<evidence type="ECO:0000313" key="4">
    <source>
        <dbReference type="Proteomes" id="UP000219993"/>
    </source>
</evidence>
<dbReference type="CDD" id="cd02511">
    <property type="entry name" value="Beta4Glucosyltransferase"/>
    <property type="match status" value="1"/>
</dbReference>
<accession>A0A291P2A0</accession>
<comment type="similarity">
    <text evidence="1">Belongs to the glycosyltransferase 2 family. WaaE/KdtX subfamily.</text>
</comment>
<protein>
    <recommendedName>
        <fullName evidence="2">Glycosyltransferase 2-like domain-containing protein</fullName>
    </recommendedName>
</protein>
<dbReference type="KEGG" id="hbe:BEI_0011"/>
<reference evidence="3 4" key="1">
    <citation type="journal article" date="2017" name="Sci. Rep.">
        <title>Revealing the Saline Adaptation Strategies of the Halophilic Bacterium Halomonas beimenensis through High-throughput Omics and Transposon Mutagenesis Approaches.</title>
        <authorList>
            <person name="Chen Y.H."/>
            <person name="Lin S.S."/>
            <person name="Shyu Y.T."/>
        </authorList>
    </citation>
    <scope>NUCLEOTIDE SEQUENCE [LARGE SCALE GENOMIC DNA]</scope>
    <source>
        <strain evidence="3 4">NTU-111</strain>
    </source>
</reference>
<dbReference type="Proteomes" id="UP000219993">
    <property type="component" value="Chromosome"/>
</dbReference>
<dbReference type="OrthoDB" id="9815923at2"/>
<dbReference type="InterPro" id="IPR029044">
    <property type="entry name" value="Nucleotide-diphossugar_trans"/>
</dbReference>
<dbReference type="AlphaFoldDB" id="A0A291P2A0"/>
<name>A0A291P2A0_9GAMM</name>
<dbReference type="RefSeq" id="WP_097787591.1">
    <property type="nucleotide sequence ID" value="NZ_BAAADT010000020.1"/>
</dbReference>
<dbReference type="InterPro" id="IPR001173">
    <property type="entry name" value="Glyco_trans_2-like"/>
</dbReference>
<proteinExistence type="inferred from homology"/>
<gene>
    <name evidence="3" type="ORF">BEI_0011</name>
</gene>
<dbReference type="Pfam" id="PF00535">
    <property type="entry name" value="Glycos_transf_2"/>
    <property type="match status" value="1"/>
</dbReference>